<dbReference type="EMBL" id="FO082266">
    <property type="protein sequence ID" value="CCO19184.1"/>
    <property type="molecule type" value="Genomic_DNA"/>
</dbReference>
<evidence type="ECO:0000256" key="6">
    <source>
        <dbReference type="PIRSR" id="PIRSR017434-2"/>
    </source>
</evidence>
<dbReference type="Pfam" id="PF05761">
    <property type="entry name" value="5_nucleotid"/>
    <property type="match status" value="1"/>
</dbReference>
<protein>
    <recommendedName>
        <fullName evidence="11">5'-nucleotidase</fullName>
    </recommendedName>
</protein>
<dbReference type="PIRSF" id="PIRSF017434">
    <property type="entry name" value="Purine_5'-nucleotidase"/>
    <property type="match status" value="1"/>
</dbReference>
<gene>
    <name evidence="9" type="ordered locus">Bathy13g00540</name>
</gene>
<dbReference type="Proteomes" id="UP000198341">
    <property type="component" value="Chromosome 13"/>
</dbReference>
<accession>K8EMH2</accession>
<evidence type="ECO:0000256" key="2">
    <source>
        <dbReference type="ARBA" id="ARBA00022723"/>
    </source>
</evidence>
<dbReference type="SUPFAM" id="SSF56784">
    <property type="entry name" value="HAD-like"/>
    <property type="match status" value="1"/>
</dbReference>
<comment type="cofactor">
    <cofactor evidence="6">
        <name>Mg(2+)</name>
        <dbReference type="ChEBI" id="CHEBI:18420"/>
    </cofactor>
    <text evidence="6">Binds 1 Mg(2+) ion per subunit.</text>
</comment>
<reference evidence="9 10" key="1">
    <citation type="submission" date="2011-10" db="EMBL/GenBank/DDBJ databases">
        <authorList>
            <person name="Genoscope - CEA"/>
        </authorList>
    </citation>
    <scope>NUCLEOTIDE SEQUENCE [LARGE SCALE GENOMIC DNA]</scope>
    <source>
        <strain evidence="9 10">RCC 1105</strain>
    </source>
</reference>
<dbReference type="InterPro" id="IPR036412">
    <property type="entry name" value="HAD-like_sf"/>
</dbReference>
<dbReference type="GO" id="GO:0046872">
    <property type="term" value="F:metal ion binding"/>
    <property type="evidence" value="ECO:0007669"/>
    <property type="project" value="UniProtKB-KW"/>
</dbReference>
<keyword evidence="10" id="KW-1185">Reference proteome</keyword>
<feature type="compositionally biased region" description="Low complexity" evidence="8">
    <location>
        <begin position="58"/>
        <end position="70"/>
    </location>
</feature>
<organism evidence="9 10">
    <name type="scientific">Bathycoccus prasinos</name>
    <dbReference type="NCBI Taxonomy" id="41875"/>
    <lineage>
        <taxon>Eukaryota</taxon>
        <taxon>Viridiplantae</taxon>
        <taxon>Chlorophyta</taxon>
        <taxon>Mamiellophyceae</taxon>
        <taxon>Mamiellales</taxon>
        <taxon>Bathycoccaceae</taxon>
        <taxon>Bathycoccus</taxon>
    </lineage>
</organism>
<dbReference type="PANTHER" id="PTHR12103">
    <property type="entry name" value="5'-NUCLEOTIDASE DOMAIN-CONTAINING"/>
    <property type="match status" value="1"/>
</dbReference>
<evidence type="ECO:0000313" key="10">
    <source>
        <dbReference type="Proteomes" id="UP000198341"/>
    </source>
</evidence>
<dbReference type="KEGG" id="bpg:Bathy13g00540"/>
<feature type="region of interest" description="Disordered" evidence="8">
    <location>
        <begin position="56"/>
        <end position="85"/>
    </location>
</feature>
<feature type="binding site" evidence="6">
    <location>
        <position position="142"/>
    </location>
    <ligand>
        <name>Mg(2+)</name>
        <dbReference type="ChEBI" id="CHEBI:18420"/>
    </ligand>
</feature>
<dbReference type="GO" id="GO:0008253">
    <property type="term" value="F:5'-nucleotidase activity"/>
    <property type="evidence" value="ECO:0007669"/>
    <property type="project" value="TreeGrafter"/>
</dbReference>
<dbReference type="NCBIfam" id="TIGR02244">
    <property type="entry name" value="HAD-IG-Ncltidse"/>
    <property type="match status" value="1"/>
</dbReference>
<dbReference type="InterPro" id="IPR016695">
    <property type="entry name" value="Pur_nucleotidase"/>
</dbReference>
<dbReference type="eggNOG" id="KOG2469">
    <property type="taxonomic scope" value="Eukaryota"/>
</dbReference>
<feature type="binding site" evidence="6">
    <location>
        <position position="144"/>
    </location>
    <ligand>
        <name>GMP</name>
        <dbReference type="ChEBI" id="CHEBI:58115"/>
    </ligand>
</feature>
<feature type="binding site" evidence="6">
    <location>
        <position position="471"/>
    </location>
    <ligand>
        <name>Mg(2+)</name>
        <dbReference type="ChEBI" id="CHEBI:18420"/>
    </ligand>
</feature>
<comment type="similarity">
    <text evidence="1">Belongs to the 5'(3')-deoxyribonucleotidase family.</text>
</comment>
<evidence type="ECO:0000313" key="9">
    <source>
        <dbReference type="EMBL" id="CCO19184.1"/>
    </source>
</evidence>
<evidence type="ECO:0000256" key="4">
    <source>
        <dbReference type="ARBA" id="ARBA00022842"/>
    </source>
</evidence>
<feature type="active site" description="Nucleophile" evidence="5">
    <location>
        <position position="142"/>
    </location>
</feature>
<feature type="active site" description="Proton donor" evidence="5">
    <location>
        <position position="144"/>
    </location>
</feature>
<dbReference type="RefSeq" id="XP_007509381.1">
    <property type="nucleotide sequence ID" value="XM_007509319.1"/>
</dbReference>
<keyword evidence="7" id="KW-0175">Coiled coil</keyword>
<evidence type="ECO:0000256" key="7">
    <source>
        <dbReference type="SAM" id="Coils"/>
    </source>
</evidence>
<evidence type="ECO:0000256" key="3">
    <source>
        <dbReference type="ARBA" id="ARBA00022801"/>
    </source>
</evidence>
<dbReference type="Gene3D" id="3.40.50.1000">
    <property type="entry name" value="HAD superfamily/HAD-like"/>
    <property type="match status" value="1"/>
</dbReference>
<dbReference type="InterPro" id="IPR008380">
    <property type="entry name" value="HAD-SF_hydro_IG_5-nucl"/>
</dbReference>
<sequence length="637" mass="73043">MATLLSSGIVRMTTTTTTFVLKSAGLFKAKGFGGGSSSLFHPHHRQHMDKRRTLKAVTNSNSFSSSSNTNRAKKKATTSDDVEKRQRMTHMAKVRASFSPSSSSSSTEEKMFTVQHNLESLSDKIFCNRSLPMKSIRSVGFDMDYTLAMYKPETFERLVYTKTIAKLVSHYGYPKEILKSFQFDETYMVRGLVIDKKRGNVLKMDRHNYVKVVVHGFKAVSTEERLMTYCDSSKVGTSFTGNEYQAMDTLFALAEAYLFCQLVEMKDLVMIDEKKKKNKEYEKLTNVSYHQMFDEIRKSVDLCHRDGSLKTEVAKDPAKYIVPDESLKELLTTLKTSGRSVFLLTNSLFDYTNVVMNFLISGKTGEEKNLDWLEYFDSVFVGSMKPNFFTQDNNIIFEVDAKTYMLKNTDSGGPLTPIGGSDIDHVSAPSSSKPGDGENTYDSKVYQGGSYVHLMDSLGISRGSDVLYVGDHIFGDILRSKKTLGWRTMLIVPEMDHELEVLEETREEGVLDELKQLRERRDELDYKLQKIIFEEKRQKEKEKMAKTSEEMKMVEQLEKDFETAKLEHRKKTKEYHERFHWVWGALMKSGYQNSRFAHQVERYACVYTSKVSNMLRYSPEASFRAFSDTMPHDDSSP</sequence>
<evidence type="ECO:0000256" key="1">
    <source>
        <dbReference type="ARBA" id="ARBA00009589"/>
    </source>
</evidence>
<dbReference type="PANTHER" id="PTHR12103:SF15">
    <property type="entry name" value="CYTOSOLIC PURINE 5'-NUCLEOTIDASE"/>
    <property type="match status" value="1"/>
</dbReference>
<dbReference type="InterPro" id="IPR023214">
    <property type="entry name" value="HAD_sf"/>
</dbReference>
<dbReference type="OrthoDB" id="10252832at2759"/>
<keyword evidence="2 6" id="KW-0479">Metal-binding</keyword>
<dbReference type="GeneID" id="19012037"/>
<dbReference type="AlphaFoldDB" id="K8EMH2"/>
<keyword evidence="3" id="KW-0378">Hydrolase</keyword>
<feature type="coiled-coil region" evidence="7">
    <location>
        <begin position="514"/>
        <end position="574"/>
    </location>
</feature>
<evidence type="ECO:0000256" key="5">
    <source>
        <dbReference type="PIRSR" id="PIRSR017434-1"/>
    </source>
</evidence>
<evidence type="ECO:0008006" key="11">
    <source>
        <dbReference type="Google" id="ProtNLM"/>
    </source>
</evidence>
<name>K8EMH2_9CHLO</name>
<dbReference type="STRING" id="41875.K8EMH2"/>
<feature type="region of interest" description="Disordered" evidence="8">
    <location>
        <begin position="417"/>
        <end position="442"/>
    </location>
</feature>
<evidence type="ECO:0000256" key="8">
    <source>
        <dbReference type="SAM" id="MobiDB-lite"/>
    </source>
</evidence>
<proteinExistence type="inferred from homology"/>
<keyword evidence="4 6" id="KW-0460">Magnesium</keyword>